<dbReference type="Proteomes" id="UP000183924">
    <property type="component" value="Unassembled WGS sequence"/>
</dbReference>
<dbReference type="AlphaFoldDB" id="A0A1J8NI31"/>
<name>A0A1J8NI31_9COXI</name>
<gene>
    <name evidence="1" type="ORF">A1D18_02495</name>
</gene>
<protein>
    <recommendedName>
        <fullName evidence="3">DUF2490 domain-containing protein</fullName>
    </recommendedName>
</protein>
<sequence>MMKFNYIFGLFLLLFTTTCFALEQNEKLWLGINTQKSFSEESPWLYLISSELRFIHKNYPWQTAYLEGGLGRKILFNTRIWFGYRWSGHKPYHQFYQENRLFQQFIWPIHPNESVSFVSRSRLEEIMRANQSQIALQLRERISFEMKYRFVRRINPYFYDELFFRLNRTNYTSNSLLRENRLFLGINFHLSTTQFLEIGYINQYQSQTPLKQNQINHILSFIYNF</sequence>
<dbReference type="Pfam" id="PF10677">
    <property type="entry name" value="DUF2490"/>
    <property type="match status" value="1"/>
</dbReference>
<comment type="caution">
    <text evidence="1">The sequence shown here is derived from an EMBL/GenBank/DDBJ whole genome shotgun (WGS) entry which is preliminary data.</text>
</comment>
<organism evidence="1 2">
    <name type="scientific">Candidatus Rickettsiella isopodorum</name>
    <dbReference type="NCBI Taxonomy" id="1225476"/>
    <lineage>
        <taxon>Bacteria</taxon>
        <taxon>Pseudomonadati</taxon>
        <taxon>Pseudomonadota</taxon>
        <taxon>Gammaproteobacteria</taxon>
        <taxon>Legionellales</taxon>
        <taxon>Coxiellaceae</taxon>
        <taxon>Rickettsiella</taxon>
    </lineage>
</organism>
<dbReference type="EMBL" id="LUKY01000032">
    <property type="protein sequence ID" value="OIZ94993.1"/>
    <property type="molecule type" value="Genomic_DNA"/>
</dbReference>
<reference evidence="1 2" key="1">
    <citation type="submission" date="2016-03" db="EMBL/GenBank/DDBJ databases">
        <title>Comparative genomics of Rickettsiella.</title>
        <authorList>
            <person name="Chandler C."/>
            <person name="Wang Y."/>
        </authorList>
    </citation>
    <scope>NUCLEOTIDE SEQUENCE [LARGE SCALE GENOMIC DNA]</scope>
    <source>
        <strain evidence="1 2">RCFS May 2013</strain>
    </source>
</reference>
<evidence type="ECO:0000313" key="2">
    <source>
        <dbReference type="Proteomes" id="UP000183924"/>
    </source>
</evidence>
<dbReference type="RefSeq" id="WP_071662254.1">
    <property type="nucleotide sequence ID" value="NZ_LUKY01000032.1"/>
</dbReference>
<accession>A0A1J8NI31</accession>
<proteinExistence type="predicted"/>
<dbReference type="OrthoDB" id="5381041at2"/>
<evidence type="ECO:0000313" key="1">
    <source>
        <dbReference type="EMBL" id="OIZ94993.1"/>
    </source>
</evidence>
<keyword evidence="2" id="KW-1185">Reference proteome</keyword>
<dbReference type="InterPro" id="IPR019619">
    <property type="entry name" value="DUF2490"/>
</dbReference>
<dbReference type="STRING" id="1225476.A1D18_02495"/>
<evidence type="ECO:0008006" key="3">
    <source>
        <dbReference type="Google" id="ProtNLM"/>
    </source>
</evidence>